<evidence type="ECO:0000256" key="2">
    <source>
        <dbReference type="ARBA" id="ARBA00022737"/>
    </source>
</evidence>
<evidence type="ECO:0000256" key="3">
    <source>
        <dbReference type="ARBA" id="ARBA00023203"/>
    </source>
</evidence>
<evidence type="ECO:0000256" key="1">
    <source>
        <dbReference type="ARBA" id="ARBA00009795"/>
    </source>
</evidence>
<dbReference type="GO" id="GO:0030036">
    <property type="term" value="P:actin cytoskeleton organization"/>
    <property type="evidence" value="ECO:0007669"/>
    <property type="project" value="TreeGrafter"/>
</dbReference>
<organism evidence="6 7">
    <name type="scientific">Mytilus edulis</name>
    <name type="common">Blue mussel</name>
    <dbReference type="NCBI Taxonomy" id="6550"/>
    <lineage>
        <taxon>Eukaryota</taxon>
        <taxon>Metazoa</taxon>
        <taxon>Spiralia</taxon>
        <taxon>Lophotrochozoa</taxon>
        <taxon>Mollusca</taxon>
        <taxon>Bivalvia</taxon>
        <taxon>Autobranchia</taxon>
        <taxon>Pteriomorphia</taxon>
        <taxon>Mytilida</taxon>
        <taxon>Mytiloidea</taxon>
        <taxon>Mytilidae</taxon>
        <taxon>Mytilinae</taxon>
        <taxon>Mytilus</taxon>
    </lineage>
</organism>
<feature type="region of interest" description="Disordered" evidence="5">
    <location>
        <begin position="1"/>
        <end position="77"/>
    </location>
</feature>
<feature type="compositionally biased region" description="Basic and acidic residues" evidence="5">
    <location>
        <begin position="212"/>
        <end position="225"/>
    </location>
</feature>
<dbReference type="InterPro" id="IPR004018">
    <property type="entry name" value="RPEL_repeat"/>
</dbReference>
<evidence type="ECO:0000256" key="4">
    <source>
        <dbReference type="PROSITE-ProRule" id="PRU00401"/>
    </source>
</evidence>
<evidence type="ECO:0000313" key="6">
    <source>
        <dbReference type="EMBL" id="CAG2191149.1"/>
    </source>
</evidence>
<dbReference type="EMBL" id="CAJPWZ010000355">
    <property type="protein sequence ID" value="CAG2191149.1"/>
    <property type="molecule type" value="Genomic_DNA"/>
</dbReference>
<dbReference type="OrthoDB" id="5563016at2759"/>
<dbReference type="GO" id="GO:0003779">
    <property type="term" value="F:actin binding"/>
    <property type="evidence" value="ECO:0007669"/>
    <property type="project" value="UniProtKB-KW"/>
</dbReference>
<feature type="repeat" description="RPEL" evidence="4">
    <location>
        <begin position="101"/>
        <end position="126"/>
    </location>
</feature>
<feature type="repeat" description="RPEL" evidence="4">
    <location>
        <begin position="446"/>
        <end position="471"/>
    </location>
</feature>
<protein>
    <recommendedName>
        <fullName evidence="8">Phosphatase and actin regulator</fullName>
    </recommendedName>
</protein>
<comment type="caution">
    <text evidence="6">The sequence shown here is derived from an EMBL/GenBank/DDBJ whole genome shotgun (WGS) entry which is preliminary data.</text>
</comment>
<gene>
    <name evidence="6" type="ORF">MEDL_6413</name>
</gene>
<feature type="compositionally biased region" description="Polar residues" evidence="5">
    <location>
        <begin position="187"/>
        <end position="202"/>
    </location>
</feature>
<feature type="compositionally biased region" description="Polar residues" evidence="5">
    <location>
        <begin position="345"/>
        <end position="354"/>
    </location>
</feature>
<feature type="repeat" description="RPEL" evidence="4">
    <location>
        <begin position="522"/>
        <end position="547"/>
    </location>
</feature>
<feature type="compositionally biased region" description="Low complexity" evidence="5">
    <location>
        <begin position="392"/>
        <end position="409"/>
    </location>
</feature>
<proteinExistence type="inferred from homology"/>
<dbReference type="SMART" id="SM00707">
    <property type="entry name" value="RPEL"/>
    <property type="match status" value="4"/>
</dbReference>
<feature type="region of interest" description="Disordered" evidence="5">
    <location>
        <begin position="125"/>
        <end position="438"/>
    </location>
</feature>
<keyword evidence="3" id="KW-0009">Actin-binding</keyword>
<keyword evidence="7" id="KW-1185">Reference proteome</keyword>
<feature type="compositionally biased region" description="Polar residues" evidence="5">
    <location>
        <begin position="130"/>
        <end position="167"/>
    </location>
</feature>
<evidence type="ECO:0000313" key="7">
    <source>
        <dbReference type="Proteomes" id="UP000683360"/>
    </source>
</evidence>
<dbReference type="Pfam" id="PF02755">
    <property type="entry name" value="RPEL"/>
    <property type="match status" value="4"/>
</dbReference>
<name>A0A8S3Q2Z7_MYTED</name>
<dbReference type="AlphaFoldDB" id="A0A8S3Q2Z7"/>
<dbReference type="Gene3D" id="6.10.140.2130">
    <property type="match status" value="1"/>
</dbReference>
<accession>A0A8S3Q2Z7</accession>
<evidence type="ECO:0000256" key="5">
    <source>
        <dbReference type="SAM" id="MobiDB-lite"/>
    </source>
</evidence>
<dbReference type="PANTHER" id="PTHR12751:SF18">
    <property type="entry name" value="PHOSPHATASE AND ACTIN REGULATOR 1"/>
    <property type="match status" value="1"/>
</dbReference>
<feature type="compositionally biased region" description="Basic and acidic residues" evidence="5">
    <location>
        <begin position="28"/>
        <end position="40"/>
    </location>
</feature>
<feature type="compositionally biased region" description="Basic and acidic residues" evidence="5">
    <location>
        <begin position="232"/>
        <end position="245"/>
    </location>
</feature>
<evidence type="ECO:0008006" key="8">
    <source>
        <dbReference type="Google" id="ProtNLM"/>
    </source>
</evidence>
<dbReference type="PROSITE" id="PS51073">
    <property type="entry name" value="RPEL"/>
    <property type="match status" value="4"/>
</dbReference>
<feature type="compositionally biased region" description="Acidic residues" evidence="5">
    <location>
        <begin position="414"/>
        <end position="434"/>
    </location>
</feature>
<feature type="repeat" description="RPEL" evidence="4">
    <location>
        <begin position="484"/>
        <end position="509"/>
    </location>
</feature>
<dbReference type="PANTHER" id="PTHR12751">
    <property type="entry name" value="PHOSPHATASE AND ACTIN REGULATOR PHACTR"/>
    <property type="match status" value="1"/>
</dbReference>
<dbReference type="Gene3D" id="6.10.140.1750">
    <property type="match status" value="1"/>
</dbReference>
<dbReference type="Proteomes" id="UP000683360">
    <property type="component" value="Unassembled WGS sequence"/>
</dbReference>
<keyword evidence="2" id="KW-0677">Repeat</keyword>
<comment type="similarity">
    <text evidence="1">Belongs to the phosphatase and actin regulator family.</text>
</comment>
<reference evidence="6" key="1">
    <citation type="submission" date="2021-03" db="EMBL/GenBank/DDBJ databases">
        <authorList>
            <person name="Bekaert M."/>
        </authorList>
    </citation>
    <scope>NUCLEOTIDE SEQUENCE</scope>
</reference>
<feature type="compositionally biased region" description="Polar residues" evidence="5">
    <location>
        <begin position="8"/>
        <end position="24"/>
    </location>
</feature>
<sequence>MATKTDESVTGQKYTRQRSNSDPQPNLDEQKDTLSVKGTDDPGDSDSDGEKQKNGEVKTASLGPNTPQPEKRSKFSSFGKIFKPWKWKRKKKSEKIEKTAVELERKISVRSTREELIRKGVLKEPLDIKPSTQDGPSIEQTSAEINNDQNKTSTVVVEQNHVDQNSTDTDKAEGTEKLNPGGESEITPVSSSADTPALTTAQARPMVFPKHPNADKPEPDPKEVTMETAIPTKEETSTTKEDTSVSDKPSAVEVTKNNEQQQVDNQEQRNGKQEEEEEKEPEIIYPEGYAPVPASEPDLSLIPKKSALKGAGGAGGGDIKPVTPVARDKNDNHSHVNFSHVDVITTPQISNVIKQPSPKPSPKSTPLSSAMARPKLRGGLAHFSTDSNKENVPIPVSMPTVPPTTTSFHSNDDSSSDDEEIRYRDDEEEDEEQELSSLAAKVARQDSLAKFLSARPTRHELVEKNIIHSVTEDQFTERRSAIGTALTRRLSLRPSQEELEQRNILHMQSSEDARKEKEEKKKFLIRKLSFRPSIEELKERKIIQFSDYVEWTECHEYDRRADKPWTRLTPKDKAAIRKELNEFKSKEMDVHEESKHLTRFHRP</sequence>